<evidence type="ECO:0000256" key="5">
    <source>
        <dbReference type="ARBA" id="ARBA00022833"/>
    </source>
</evidence>
<dbReference type="PANTHER" id="PTHR30405:SF25">
    <property type="entry name" value="RNA-GUIDED DNA ENDONUCLEASE INSQ-RELATED"/>
    <property type="match status" value="1"/>
</dbReference>
<proteinExistence type="inferred from homology"/>
<dbReference type="Proteomes" id="UP001482231">
    <property type="component" value="Unassembled WGS sequence"/>
</dbReference>
<organism evidence="11 12">
    <name type="scientific">Thiobacter aerophilum</name>
    <dbReference type="NCBI Taxonomy" id="3121275"/>
    <lineage>
        <taxon>Bacteria</taxon>
        <taxon>Pseudomonadati</taxon>
        <taxon>Pseudomonadota</taxon>
        <taxon>Betaproteobacteria</taxon>
        <taxon>Burkholderiales</taxon>
        <taxon>Thiobacteraceae</taxon>
        <taxon>Thiobacter</taxon>
    </lineage>
</organism>
<dbReference type="Pfam" id="PF01385">
    <property type="entry name" value="OrfB_IS605"/>
    <property type="match status" value="1"/>
</dbReference>
<evidence type="ECO:0000313" key="11">
    <source>
        <dbReference type="EMBL" id="MEO1768088.1"/>
    </source>
</evidence>
<dbReference type="PANTHER" id="PTHR30405">
    <property type="entry name" value="TRANSPOSASE"/>
    <property type="match status" value="1"/>
</dbReference>
<keyword evidence="7" id="KW-0233">DNA recombination</keyword>
<keyword evidence="5" id="KW-0862">Zinc</keyword>
<evidence type="ECO:0000256" key="4">
    <source>
        <dbReference type="ARBA" id="ARBA00022723"/>
    </source>
</evidence>
<dbReference type="Pfam" id="PF12323">
    <property type="entry name" value="HTH_OrfB_IS605"/>
    <property type="match status" value="1"/>
</dbReference>
<protein>
    <submittedName>
        <fullName evidence="11">Transposase</fullName>
    </submittedName>
</protein>
<evidence type="ECO:0000259" key="8">
    <source>
        <dbReference type="Pfam" id="PF01385"/>
    </source>
</evidence>
<comment type="similarity">
    <text evidence="2">In the N-terminal section; belongs to the transposase 2 family.</text>
</comment>
<accession>A0ABV0EJZ9</accession>
<dbReference type="InterPro" id="IPR010095">
    <property type="entry name" value="Cas12f1-like_TNB"/>
</dbReference>
<feature type="domain" description="Cas12f1-like TNB" evidence="9">
    <location>
        <begin position="305"/>
        <end position="371"/>
    </location>
</feature>
<comment type="similarity">
    <text evidence="1">In the C-terminal section; belongs to the transposase 35 family.</text>
</comment>
<comment type="caution">
    <text evidence="11">The sequence shown here is derived from an EMBL/GenBank/DDBJ whole genome shotgun (WGS) entry which is preliminary data.</text>
</comment>
<reference evidence="11 12" key="1">
    <citation type="submission" date="2024-02" db="EMBL/GenBank/DDBJ databases">
        <title>New thermophilic sulfur-oxidizing bacteria from a hot springs of the Uzon caldera (Kamchatka, Russia).</title>
        <authorList>
            <person name="Dukat A.M."/>
            <person name="Elcheninov A.G."/>
            <person name="Frolov E.N."/>
        </authorList>
    </citation>
    <scope>NUCLEOTIDE SEQUENCE [LARGE SCALE GENOMIC DNA]</scope>
    <source>
        <strain evidence="11 12">AK1</strain>
    </source>
</reference>
<evidence type="ECO:0000256" key="2">
    <source>
        <dbReference type="ARBA" id="ARBA00011044"/>
    </source>
</evidence>
<keyword evidence="4" id="KW-0479">Metal-binding</keyword>
<sequence length="430" mass="48805">MQRLQAYKYELRPDGQQERQMRRFAGSCRFVYNKALALQKERYEQGEKKLGYAGLCKLLTEWRNSAETVWLADAPVHPLQQTFKDLERAYSNFFAKRADFPRFKKKGRHDSFRYPDPKQIKLDQGNSRLFLPKLGWLRYRNSRDVLGTVKNVTVSQSCGKWFVSIQTEREVEQPIPQGGAVGIDMGIARFATLSDGTFFAPLHSFRRHEVRLRKAQQALSRKVKFSNNWKNAKARVQRIHARIGNARRDFLHKTSTAISQNHAMVCIEDLAVRNMSKSAAGTTEQPGRNVRAKAGLNKSILDQAWFEFRRQLDYKLAWRGGWLVVVPPQNTSRACPCCGHVSAANRQTQARFACVECGFEGNADVVGAVNILSRGMQVLRDEGRDTADASAGMLRGCPRSVSPDGLWIELRWRSEAGTHRSDSGAAQCHV</sequence>
<feature type="domain" description="Probable transposase IS891/IS1136/IS1341" evidence="8">
    <location>
        <begin position="165"/>
        <end position="278"/>
    </location>
</feature>
<keyword evidence="6" id="KW-0238">DNA-binding</keyword>
<dbReference type="NCBIfam" id="NF040570">
    <property type="entry name" value="guided_TnpB"/>
    <property type="match status" value="1"/>
</dbReference>
<name>A0ABV0EJZ9_9BURK</name>
<dbReference type="Pfam" id="PF07282">
    <property type="entry name" value="Cas12f1-like_TNB"/>
    <property type="match status" value="1"/>
</dbReference>
<evidence type="ECO:0000256" key="1">
    <source>
        <dbReference type="ARBA" id="ARBA00008761"/>
    </source>
</evidence>
<feature type="domain" description="Transposase putative helix-turn-helix" evidence="10">
    <location>
        <begin position="1"/>
        <end position="48"/>
    </location>
</feature>
<dbReference type="InterPro" id="IPR051399">
    <property type="entry name" value="RNA-guided_DNA_endo/Transpos"/>
</dbReference>
<evidence type="ECO:0000313" key="12">
    <source>
        <dbReference type="Proteomes" id="UP001482231"/>
    </source>
</evidence>
<keyword evidence="12" id="KW-1185">Reference proteome</keyword>
<dbReference type="EMBL" id="JBAJEX010000021">
    <property type="protein sequence ID" value="MEO1768088.1"/>
    <property type="molecule type" value="Genomic_DNA"/>
</dbReference>
<evidence type="ECO:0000259" key="10">
    <source>
        <dbReference type="Pfam" id="PF12323"/>
    </source>
</evidence>
<keyword evidence="3" id="KW-0815">Transposition</keyword>
<evidence type="ECO:0000256" key="3">
    <source>
        <dbReference type="ARBA" id="ARBA00022578"/>
    </source>
</evidence>
<evidence type="ECO:0000256" key="6">
    <source>
        <dbReference type="ARBA" id="ARBA00023125"/>
    </source>
</evidence>
<dbReference type="RefSeq" id="WP_347309200.1">
    <property type="nucleotide sequence ID" value="NZ_JBAJEX010000021.1"/>
</dbReference>
<gene>
    <name evidence="11" type="ORF">V6E02_12860</name>
</gene>
<dbReference type="InterPro" id="IPR001959">
    <property type="entry name" value="Transposase"/>
</dbReference>
<dbReference type="InterPro" id="IPR021027">
    <property type="entry name" value="Transposase_put_HTH"/>
</dbReference>
<evidence type="ECO:0000256" key="7">
    <source>
        <dbReference type="ARBA" id="ARBA00023172"/>
    </source>
</evidence>
<evidence type="ECO:0000259" key="9">
    <source>
        <dbReference type="Pfam" id="PF07282"/>
    </source>
</evidence>